<gene>
    <name evidence="1" type="ORF">Ae201684_005091</name>
</gene>
<accession>A0A6G0XGC5</accession>
<dbReference type="SUPFAM" id="SSF50249">
    <property type="entry name" value="Nucleic acid-binding proteins"/>
    <property type="match status" value="1"/>
</dbReference>
<keyword evidence="2" id="KW-1185">Reference proteome</keyword>
<reference evidence="1 2" key="1">
    <citation type="submission" date="2019-07" db="EMBL/GenBank/DDBJ databases">
        <title>Genomics analysis of Aphanomyces spp. identifies a new class of oomycete effector associated with host adaptation.</title>
        <authorList>
            <person name="Gaulin E."/>
        </authorList>
    </citation>
    <scope>NUCLEOTIDE SEQUENCE [LARGE SCALE GENOMIC DNA]</scope>
    <source>
        <strain evidence="1 2">ATCC 201684</strain>
    </source>
</reference>
<dbReference type="InterPro" id="IPR029063">
    <property type="entry name" value="SAM-dependent_MTases_sf"/>
</dbReference>
<dbReference type="Proteomes" id="UP000481153">
    <property type="component" value="Unassembled WGS sequence"/>
</dbReference>
<dbReference type="VEuPathDB" id="FungiDB:AeMF1_015328"/>
<dbReference type="EMBL" id="VJMJ01000066">
    <property type="protein sequence ID" value="KAF0739164.1"/>
    <property type="molecule type" value="Genomic_DNA"/>
</dbReference>
<dbReference type="Gene3D" id="2.40.50.140">
    <property type="entry name" value="Nucleic acid-binding proteins"/>
    <property type="match status" value="1"/>
</dbReference>
<sequence length="521" mass="57647">MNLSKSNWNCPRGANGHVPMSLRYMNEFVGKLQCAPQLLQLQIFPDAKEVSESMGLFNAARRFLPLDDATQGIDGIVVVGDGSTPRTAVMFAYRTRGWTCFSVDPEMRVSSENETVPWEGIERVVPIRAKIEDIQIHLRRAIVVLVHAHVTLEQALSAVHAESIVGVLTVPCCNWYGQQEELFGRHPDLVYDDFSILSDHREIRVWAGEDPHTVSVPVDAMNQSTKASTGCVVKTYSSPQETIDAKELALNELHTTTITRMATGSAATPDLWSQVVNLLLPFLSKDANHRVGLLGDGDHAFRTLLGCGETFHVGESYDVVVDIGMLHECMYSIETRLASPLILKLCRTVKAALSPNGLFVCVTPRRKLKGTSYFANPQLQWTIESKSLGSTFVLFCRTPAQAVDEPPFDAVLADLRQAATNVQMTASTVTVSGEIAGIRIKSRKLVFLDVETTSERMQVVLNFQTMQQGQYSYPDQVARHLRIGDTVTAHGDLETSTKLNARVLDIVSRRPIPAKPRYGIQ</sequence>
<comment type="caution">
    <text evidence="1">The sequence shown here is derived from an EMBL/GenBank/DDBJ whole genome shotgun (WGS) entry which is preliminary data.</text>
</comment>
<dbReference type="InterPro" id="IPR012340">
    <property type="entry name" value="NA-bd_OB-fold"/>
</dbReference>
<evidence type="ECO:0000313" key="2">
    <source>
        <dbReference type="Proteomes" id="UP000481153"/>
    </source>
</evidence>
<protein>
    <recommendedName>
        <fullName evidence="3">OB domain-containing protein</fullName>
    </recommendedName>
</protein>
<name>A0A6G0XGC5_9STRA</name>
<evidence type="ECO:0008006" key="3">
    <source>
        <dbReference type="Google" id="ProtNLM"/>
    </source>
</evidence>
<dbReference type="AlphaFoldDB" id="A0A6G0XGC5"/>
<dbReference type="SUPFAM" id="SSF53335">
    <property type="entry name" value="S-adenosyl-L-methionine-dependent methyltransferases"/>
    <property type="match status" value="1"/>
</dbReference>
<proteinExistence type="predicted"/>
<organism evidence="1 2">
    <name type="scientific">Aphanomyces euteiches</name>
    <dbReference type="NCBI Taxonomy" id="100861"/>
    <lineage>
        <taxon>Eukaryota</taxon>
        <taxon>Sar</taxon>
        <taxon>Stramenopiles</taxon>
        <taxon>Oomycota</taxon>
        <taxon>Saprolegniomycetes</taxon>
        <taxon>Saprolegniales</taxon>
        <taxon>Verrucalvaceae</taxon>
        <taxon>Aphanomyces</taxon>
    </lineage>
</organism>
<dbReference type="Gene3D" id="3.40.50.150">
    <property type="entry name" value="Vaccinia Virus protein VP39"/>
    <property type="match status" value="1"/>
</dbReference>
<evidence type="ECO:0000313" key="1">
    <source>
        <dbReference type="EMBL" id="KAF0739164.1"/>
    </source>
</evidence>